<gene>
    <name evidence="7" type="ORF">HMPREF1120_04339</name>
</gene>
<dbReference type="Proteomes" id="UP000007304">
    <property type="component" value="Unassembled WGS sequence"/>
</dbReference>
<accession>H6BXK3</accession>
<keyword evidence="4" id="KW-0274">FAD</keyword>
<evidence type="ECO:0000256" key="2">
    <source>
        <dbReference type="ARBA" id="ARBA00010139"/>
    </source>
</evidence>
<keyword evidence="8" id="KW-1185">Reference proteome</keyword>
<dbReference type="OrthoDB" id="74360at2759"/>
<comment type="similarity">
    <text evidence="2">Belongs to the FAD-binding monooxygenase family.</text>
</comment>
<dbReference type="GeneID" id="20308978"/>
<keyword evidence="3" id="KW-0285">Flavoprotein</keyword>
<dbReference type="HOGENOM" id="CLU_006937_6_1_1"/>
<dbReference type="InterPro" id="IPR036188">
    <property type="entry name" value="FAD/NAD-bd_sf"/>
</dbReference>
<evidence type="ECO:0000313" key="8">
    <source>
        <dbReference type="Proteomes" id="UP000007304"/>
    </source>
</evidence>
<sequence>MAPGILVQDHPEPHLNGLANNDTHDYEVTEKPLGEPRKLRVITIGAGASGLNMARQIESHMKNVEHIVYEKNEDVGGTWFENRYPGCACDIPSHNYQFTWEPNPDWSTFYSAAPEILSYFKSLATKYELYKYIKLRHKVSEAVWHEDTSRWLLKIEDMTTGQIVDDWCDFLINGAGILNNWKWPDIPGLHSFKGTLVHSANWPKDVHLKGKTVAVLGCGSSAVQIVPTIQPEVKDLVTFIRSPTWITAGYAQSKAGPGGSNFHFSEEQKQNFRADPKSYLEYRKDIEHELNTRFKFIIKDSPEQEEARQFSMNEMKTKLGHDPRLVKHLIPNFAVGCRRPTPGNGYLEALTQPNVRVVTDHIKKVVEEGIVLETGEIIKVDVFICATGFDISFFPRFPLIGRGGVSLADQWKDKPEGYLSLAVNNFPNYFMFLGPSSPAGHGSILPIIEHATKYMVNVMKKAQTQGIRSLAPTKAAVDDYNVHVTTYMKRTAWSTACRSWFKNGKIDGPVVALHPGSRIHWFHMLDRPRYEDFEIQTFSPNRFQYLGNGFSTREAPGIDTASYFDDPDKGFEEY</sequence>
<feature type="region of interest" description="Disordered" evidence="6">
    <location>
        <begin position="1"/>
        <end position="22"/>
    </location>
</feature>
<evidence type="ECO:0000256" key="1">
    <source>
        <dbReference type="ARBA" id="ARBA00001974"/>
    </source>
</evidence>
<keyword evidence="7" id="KW-0503">Monooxygenase</keyword>
<evidence type="ECO:0000256" key="6">
    <source>
        <dbReference type="SAM" id="MobiDB-lite"/>
    </source>
</evidence>
<dbReference type="eggNOG" id="KOG1399">
    <property type="taxonomic scope" value="Eukaryota"/>
</dbReference>
<organism evidence="7 8">
    <name type="scientific">Exophiala dermatitidis (strain ATCC 34100 / CBS 525.76 / NIH/UT8656)</name>
    <name type="common">Black yeast</name>
    <name type="synonym">Wangiella dermatitidis</name>
    <dbReference type="NCBI Taxonomy" id="858893"/>
    <lineage>
        <taxon>Eukaryota</taxon>
        <taxon>Fungi</taxon>
        <taxon>Dikarya</taxon>
        <taxon>Ascomycota</taxon>
        <taxon>Pezizomycotina</taxon>
        <taxon>Eurotiomycetes</taxon>
        <taxon>Chaetothyriomycetidae</taxon>
        <taxon>Chaetothyriales</taxon>
        <taxon>Herpotrichiellaceae</taxon>
        <taxon>Exophiala</taxon>
    </lineage>
</organism>
<dbReference type="SUPFAM" id="SSF51905">
    <property type="entry name" value="FAD/NAD(P)-binding domain"/>
    <property type="match status" value="3"/>
</dbReference>
<dbReference type="InterPro" id="IPR020946">
    <property type="entry name" value="Flavin_mOase-like"/>
</dbReference>
<keyword evidence="5" id="KW-0560">Oxidoreductase</keyword>
<dbReference type="RefSeq" id="XP_009156711.1">
    <property type="nucleotide sequence ID" value="XM_009158463.1"/>
</dbReference>
<evidence type="ECO:0000256" key="3">
    <source>
        <dbReference type="ARBA" id="ARBA00022630"/>
    </source>
</evidence>
<dbReference type="GO" id="GO:0004499">
    <property type="term" value="F:N,N-dimethylaniline monooxygenase activity"/>
    <property type="evidence" value="ECO:0007669"/>
    <property type="project" value="InterPro"/>
</dbReference>
<dbReference type="VEuPathDB" id="FungiDB:HMPREF1120_04339"/>
<dbReference type="PANTHER" id="PTHR42877:SF12">
    <property type="entry name" value="MONOOXYGENASE"/>
    <property type="match status" value="1"/>
</dbReference>
<evidence type="ECO:0000256" key="4">
    <source>
        <dbReference type="ARBA" id="ARBA00022827"/>
    </source>
</evidence>
<evidence type="ECO:0000313" key="7">
    <source>
        <dbReference type="EMBL" id="EHY56250.1"/>
    </source>
</evidence>
<reference evidence="7" key="1">
    <citation type="submission" date="2011-07" db="EMBL/GenBank/DDBJ databases">
        <title>The Genome Sequence of Exophiala (Wangiella) dermatitidis NIH/UT8656.</title>
        <authorList>
            <consortium name="The Broad Institute Genome Sequencing Platform"/>
            <person name="Cuomo C."/>
            <person name="Wang Z."/>
            <person name="Hunicke-Smith S."/>
            <person name="Szanislo P.J."/>
            <person name="Earl A."/>
            <person name="Young S.K."/>
            <person name="Zeng Q."/>
            <person name="Gargeya S."/>
            <person name="Fitzgerald M."/>
            <person name="Haas B."/>
            <person name="Abouelleil A."/>
            <person name="Alvarado L."/>
            <person name="Arachchi H.M."/>
            <person name="Berlin A."/>
            <person name="Brown A."/>
            <person name="Chapman S.B."/>
            <person name="Chen Z."/>
            <person name="Dunbar C."/>
            <person name="Freedman E."/>
            <person name="Gearin G."/>
            <person name="Gellesch M."/>
            <person name="Goldberg J."/>
            <person name="Griggs A."/>
            <person name="Gujja S."/>
            <person name="Heiman D."/>
            <person name="Howarth C."/>
            <person name="Larson L."/>
            <person name="Lui A."/>
            <person name="MacDonald P.J.P."/>
            <person name="Montmayeur A."/>
            <person name="Murphy C."/>
            <person name="Neiman D."/>
            <person name="Pearson M."/>
            <person name="Priest M."/>
            <person name="Roberts A."/>
            <person name="Saif S."/>
            <person name="Shea T."/>
            <person name="Shenoy N."/>
            <person name="Sisk P."/>
            <person name="Stolte C."/>
            <person name="Sykes S."/>
            <person name="Wortman J."/>
            <person name="Nusbaum C."/>
            <person name="Birren B."/>
        </authorList>
    </citation>
    <scope>NUCLEOTIDE SEQUENCE</scope>
    <source>
        <strain evidence="7">NIH/UT8656</strain>
    </source>
</reference>
<comment type="cofactor">
    <cofactor evidence="1">
        <name>FAD</name>
        <dbReference type="ChEBI" id="CHEBI:57692"/>
    </cofactor>
</comment>
<dbReference type="OMA" id="IEHATKY"/>
<dbReference type="AlphaFoldDB" id="H6BXK3"/>
<protein>
    <submittedName>
        <fullName evidence="7">Cyclohexanone monooxygenase</fullName>
    </submittedName>
</protein>
<dbReference type="GO" id="GO:0050660">
    <property type="term" value="F:flavin adenine dinucleotide binding"/>
    <property type="evidence" value="ECO:0007669"/>
    <property type="project" value="InterPro"/>
</dbReference>
<proteinExistence type="inferred from homology"/>
<dbReference type="InterPro" id="IPR051209">
    <property type="entry name" value="FAD-bind_Monooxygenase_sf"/>
</dbReference>
<dbReference type="EMBL" id="JH226132">
    <property type="protein sequence ID" value="EHY56250.1"/>
    <property type="molecule type" value="Genomic_DNA"/>
</dbReference>
<dbReference type="Pfam" id="PF00743">
    <property type="entry name" value="FMO-like"/>
    <property type="match status" value="1"/>
</dbReference>
<name>H6BXK3_EXODN</name>
<dbReference type="InParanoid" id="H6BXK3"/>
<evidence type="ECO:0000256" key="5">
    <source>
        <dbReference type="ARBA" id="ARBA00023002"/>
    </source>
</evidence>
<dbReference type="GO" id="GO:0050661">
    <property type="term" value="F:NADP binding"/>
    <property type="evidence" value="ECO:0007669"/>
    <property type="project" value="InterPro"/>
</dbReference>
<dbReference type="PANTHER" id="PTHR42877">
    <property type="entry name" value="L-ORNITHINE N(5)-MONOOXYGENASE-RELATED"/>
    <property type="match status" value="1"/>
</dbReference>
<dbReference type="Gene3D" id="3.50.50.60">
    <property type="entry name" value="FAD/NAD(P)-binding domain"/>
    <property type="match status" value="2"/>
</dbReference>